<dbReference type="Proteomes" id="UP000828390">
    <property type="component" value="Unassembled WGS sequence"/>
</dbReference>
<gene>
    <name evidence="2" type="ORF">DPMN_089802</name>
</gene>
<dbReference type="AlphaFoldDB" id="A0A9D4KYZ2"/>
<name>A0A9D4KYZ2_DREPO</name>
<reference evidence="2" key="1">
    <citation type="journal article" date="2019" name="bioRxiv">
        <title>The Genome of the Zebra Mussel, Dreissena polymorpha: A Resource for Invasive Species Research.</title>
        <authorList>
            <person name="McCartney M.A."/>
            <person name="Auch B."/>
            <person name="Kono T."/>
            <person name="Mallez S."/>
            <person name="Zhang Y."/>
            <person name="Obille A."/>
            <person name="Becker A."/>
            <person name="Abrahante J.E."/>
            <person name="Garbe J."/>
            <person name="Badalamenti J.P."/>
            <person name="Herman A."/>
            <person name="Mangelson H."/>
            <person name="Liachko I."/>
            <person name="Sullivan S."/>
            <person name="Sone E.D."/>
            <person name="Koren S."/>
            <person name="Silverstein K.A.T."/>
            <person name="Beckman K.B."/>
            <person name="Gohl D.M."/>
        </authorList>
    </citation>
    <scope>NUCLEOTIDE SEQUENCE</scope>
    <source>
        <strain evidence="2">Duluth1</strain>
        <tissue evidence="2">Whole animal</tissue>
    </source>
</reference>
<feature type="region of interest" description="Disordered" evidence="1">
    <location>
        <begin position="102"/>
        <end position="141"/>
    </location>
</feature>
<sequence>MVPANIVAGFQKTGIVPCFPEVVPADKLCPSEAFRETSHLLKIMELKSGKEAVEKYLLSKAEEKFTCVCQASKQPKANITKPKPGGKAITEEAYAEELRTYEKANANPSTSTTSTHATKNRRKQAKHAESAYRNLKTSLLP</sequence>
<evidence type="ECO:0000313" key="3">
    <source>
        <dbReference type="Proteomes" id="UP000828390"/>
    </source>
</evidence>
<reference evidence="2" key="2">
    <citation type="submission" date="2020-11" db="EMBL/GenBank/DDBJ databases">
        <authorList>
            <person name="McCartney M.A."/>
            <person name="Auch B."/>
            <person name="Kono T."/>
            <person name="Mallez S."/>
            <person name="Becker A."/>
            <person name="Gohl D.M."/>
            <person name="Silverstein K.A.T."/>
            <person name="Koren S."/>
            <person name="Bechman K.B."/>
            <person name="Herman A."/>
            <person name="Abrahante J.E."/>
            <person name="Garbe J."/>
        </authorList>
    </citation>
    <scope>NUCLEOTIDE SEQUENCE</scope>
    <source>
        <strain evidence="2">Duluth1</strain>
        <tissue evidence="2">Whole animal</tissue>
    </source>
</reference>
<dbReference type="EMBL" id="JAIWYP010000003">
    <property type="protein sequence ID" value="KAH3847481.1"/>
    <property type="molecule type" value="Genomic_DNA"/>
</dbReference>
<proteinExistence type="predicted"/>
<evidence type="ECO:0000256" key="1">
    <source>
        <dbReference type="SAM" id="MobiDB-lite"/>
    </source>
</evidence>
<evidence type="ECO:0000313" key="2">
    <source>
        <dbReference type="EMBL" id="KAH3847481.1"/>
    </source>
</evidence>
<comment type="caution">
    <text evidence="2">The sequence shown here is derived from an EMBL/GenBank/DDBJ whole genome shotgun (WGS) entry which is preliminary data.</text>
</comment>
<accession>A0A9D4KYZ2</accession>
<keyword evidence="3" id="KW-1185">Reference proteome</keyword>
<protein>
    <submittedName>
        <fullName evidence="2">Uncharacterized protein</fullName>
    </submittedName>
</protein>
<organism evidence="2 3">
    <name type="scientific">Dreissena polymorpha</name>
    <name type="common">Zebra mussel</name>
    <name type="synonym">Mytilus polymorpha</name>
    <dbReference type="NCBI Taxonomy" id="45954"/>
    <lineage>
        <taxon>Eukaryota</taxon>
        <taxon>Metazoa</taxon>
        <taxon>Spiralia</taxon>
        <taxon>Lophotrochozoa</taxon>
        <taxon>Mollusca</taxon>
        <taxon>Bivalvia</taxon>
        <taxon>Autobranchia</taxon>
        <taxon>Heteroconchia</taxon>
        <taxon>Euheterodonta</taxon>
        <taxon>Imparidentia</taxon>
        <taxon>Neoheterodontei</taxon>
        <taxon>Myida</taxon>
        <taxon>Dreissenoidea</taxon>
        <taxon>Dreissenidae</taxon>
        <taxon>Dreissena</taxon>
    </lineage>
</organism>